<feature type="binding site" evidence="8">
    <location>
        <position position="1512"/>
    </location>
    <ligand>
        <name>GTP</name>
        <dbReference type="ChEBI" id="CHEBI:37565"/>
    </ligand>
</feature>
<feature type="binding site" evidence="8">
    <location>
        <begin position="1240"/>
        <end position="1242"/>
    </location>
    <ligand>
        <name>GTP</name>
        <dbReference type="ChEBI" id="CHEBI:37565"/>
    </ligand>
</feature>
<proteinExistence type="inferred from homology"/>
<evidence type="ECO:0000256" key="10">
    <source>
        <dbReference type="SAM" id="MobiDB-lite"/>
    </source>
</evidence>
<dbReference type="Pfam" id="PF06371">
    <property type="entry name" value="Drf_GBD"/>
    <property type="match status" value="1"/>
</dbReference>
<feature type="binding site" evidence="8">
    <location>
        <begin position="1238"/>
        <end position="1241"/>
    </location>
    <ligand>
        <name>IMP</name>
        <dbReference type="ChEBI" id="CHEBI:58053"/>
    </ligand>
</feature>
<dbReference type="GO" id="GO:0005737">
    <property type="term" value="C:cytoplasm"/>
    <property type="evidence" value="ECO:0007669"/>
    <property type="project" value="UniProtKB-SubCell"/>
</dbReference>
<dbReference type="Pfam" id="PF06367">
    <property type="entry name" value="Drf_FH3"/>
    <property type="match status" value="1"/>
</dbReference>
<dbReference type="Gene3D" id="1.25.10.10">
    <property type="entry name" value="Leucine-rich Repeat Variant"/>
    <property type="match status" value="1"/>
</dbReference>
<dbReference type="Gene3D" id="3.40.440.10">
    <property type="entry name" value="Adenylosuccinate Synthetase, subunit A, domain 1"/>
    <property type="match status" value="1"/>
</dbReference>
<feature type="compositionally biased region" description="Low complexity" evidence="10">
    <location>
        <begin position="1113"/>
        <end position="1122"/>
    </location>
</feature>
<keyword evidence="16" id="KW-1185">Reference proteome</keyword>
<dbReference type="HAMAP" id="MF_00011">
    <property type="entry name" value="Adenylosucc_synth"/>
    <property type="match status" value="1"/>
</dbReference>
<keyword evidence="8" id="KW-0963">Cytoplasm</keyword>
<reference evidence="15" key="1">
    <citation type="submission" date="2023-03" db="EMBL/GenBank/DDBJ databases">
        <title>Electrophorus voltai genome.</title>
        <authorList>
            <person name="Bian C."/>
        </authorList>
    </citation>
    <scope>NUCLEOTIDE SEQUENCE</scope>
    <source>
        <strain evidence="15">CB-2022</strain>
        <tissue evidence="15">Muscle</tissue>
    </source>
</reference>
<dbReference type="NCBIfam" id="TIGR00184">
    <property type="entry name" value="purA"/>
    <property type="match status" value="1"/>
</dbReference>
<evidence type="ECO:0000256" key="3">
    <source>
        <dbReference type="ARBA" id="ARBA00022723"/>
    </source>
</evidence>
<dbReference type="SMART" id="SM01139">
    <property type="entry name" value="Drf_FH3"/>
    <property type="match status" value="1"/>
</dbReference>
<dbReference type="InterPro" id="IPR027417">
    <property type="entry name" value="P-loop_NTPase"/>
</dbReference>
<feature type="compositionally biased region" description="Polar residues" evidence="10">
    <location>
        <begin position="1135"/>
        <end position="1151"/>
    </location>
</feature>
<comment type="function">
    <text evidence="8">Plays an important role in the de novo pathway and in the salvage pathway of purine nucleotide biosynthesis. Catalyzes the first commited step in the biosynthesis of AMP from IMP.</text>
</comment>
<feature type="signal peptide" evidence="11">
    <location>
        <begin position="1"/>
        <end position="22"/>
    </location>
</feature>
<dbReference type="InterPro" id="IPR010472">
    <property type="entry name" value="FH3_dom"/>
</dbReference>
<feature type="compositionally biased region" description="Polar residues" evidence="10">
    <location>
        <begin position="1177"/>
        <end position="1192"/>
    </location>
</feature>
<comment type="similarity">
    <text evidence="8">Belongs to the adenylosuccinate synthetase family.</text>
</comment>
<dbReference type="InterPro" id="IPR011989">
    <property type="entry name" value="ARM-like"/>
</dbReference>
<feature type="binding site" evidence="8">
    <location>
        <position position="1446"/>
    </location>
    <ligand>
        <name>IMP</name>
        <dbReference type="ChEBI" id="CHEBI:58053"/>
    </ligand>
</feature>
<dbReference type="PANTHER" id="PTHR46345:SF5">
    <property type="entry name" value="INVERTED FORMIN-2"/>
    <property type="match status" value="1"/>
</dbReference>
<comment type="caution">
    <text evidence="15">The sequence shown here is derived from an EMBL/GenBank/DDBJ whole genome shotgun (WGS) entry which is preliminary data.</text>
</comment>
<comment type="subunit">
    <text evidence="1 8">Homodimer.</text>
</comment>
<dbReference type="Gene3D" id="1.10.300.10">
    <property type="entry name" value="Adenylosuccinate Synthetase, subunit A, domain 2"/>
    <property type="match status" value="1"/>
</dbReference>
<dbReference type="PROSITE" id="PS00513">
    <property type="entry name" value="ADENYLOSUCCIN_SYN_2"/>
    <property type="match status" value="1"/>
</dbReference>
<organism evidence="15 16">
    <name type="scientific">Electrophorus voltai</name>
    <dbReference type="NCBI Taxonomy" id="2609070"/>
    <lineage>
        <taxon>Eukaryota</taxon>
        <taxon>Metazoa</taxon>
        <taxon>Chordata</taxon>
        <taxon>Craniata</taxon>
        <taxon>Vertebrata</taxon>
        <taxon>Euteleostomi</taxon>
        <taxon>Actinopterygii</taxon>
        <taxon>Neopterygii</taxon>
        <taxon>Teleostei</taxon>
        <taxon>Ostariophysi</taxon>
        <taxon>Gymnotiformes</taxon>
        <taxon>Gymnotoidei</taxon>
        <taxon>Gymnotidae</taxon>
        <taxon>Electrophorus</taxon>
    </lineage>
</organism>
<dbReference type="InterPro" id="IPR042201">
    <property type="entry name" value="FH2_Formin_sf"/>
</dbReference>
<comment type="caution">
    <text evidence="8">Lacks conserved residue(s) required for the propagation of feature annotation.</text>
</comment>
<dbReference type="InterPro" id="IPR033128">
    <property type="entry name" value="Adenylosuccin_syn_Lys_AS"/>
</dbReference>
<dbReference type="InterPro" id="IPR042109">
    <property type="entry name" value="Adenylosuccinate_synth_dom1"/>
</dbReference>
<comment type="pathway">
    <text evidence="8">Purine metabolism; AMP biosynthesis via de novo pathway; AMP from IMP: step 1/2.</text>
</comment>
<feature type="binding site" evidence="8">
    <location>
        <position position="1510"/>
    </location>
    <ligand>
        <name>IMP</name>
        <dbReference type="ChEBI" id="CHEBI:58053"/>
    </ligand>
</feature>
<feature type="compositionally biased region" description="Pro residues" evidence="10">
    <location>
        <begin position="458"/>
        <end position="552"/>
    </location>
</feature>
<comment type="cofactor">
    <cofactor evidence="8">
        <name>Mg(2+)</name>
        <dbReference type="ChEBI" id="CHEBI:18420"/>
    </cofactor>
    <text evidence="8">Binds 1 Mg(2+) ion per subunit.</text>
</comment>
<keyword evidence="2 8" id="KW-0436">Ligase</keyword>
<dbReference type="InterPro" id="IPR015425">
    <property type="entry name" value="FH2_Formin"/>
</dbReference>
<feature type="binding site" evidence="8">
    <location>
        <position position="1240"/>
    </location>
    <ligand>
        <name>Mg(2+)</name>
        <dbReference type="ChEBI" id="CHEBI:18420"/>
    </ligand>
</feature>
<dbReference type="GO" id="GO:0005525">
    <property type="term" value="F:GTP binding"/>
    <property type="evidence" value="ECO:0007669"/>
    <property type="project" value="UniProtKB-UniRule"/>
</dbReference>
<dbReference type="GO" id="GO:0004019">
    <property type="term" value="F:adenylosuccinate synthase activity"/>
    <property type="evidence" value="ECO:0007669"/>
    <property type="project" value="UniProtKB-UniRule"/>
</dbReference>
<dbReference type="EMBL" id="JAROKS010000018">
    <property type="protein sequence ID" value="KAK1793399.1"/>
    <property type="molecule type" value="Genomic_DNA"/>
</dbReference>
<keyword evidence="6 8" id="KW-0460">Magnesium</keyword>
<dbReference type="NCBIfam" id="NF002223">
    <property type="entry name" value="PRK01117.1"/>
    <property type="match status" value="1"/>
</dbReference>
<dbReference type="GO" id="GO:0031267">
    <property type="term" value="F:small GTPase binding"/>
    <property type="evidence" value="ECO:0007669"/>
    <property type="project" value="InterPro"/>
</dbReference>
<feature type="binding site" evidence="8">
    <location>
        <position position="1431"/>
    </location>
    <ligand>
        <name>IMP</name>
        <dbReference type="ChEBI" id="CHEBI:58053"/>
    </ligand>
</feature>
<feature type="domain" description="WH2" evidence="12">
    <location>
        <begin position="991"/>
        <end position="1006"/>
    </location>
</feature>
<dbReference type="Proteomes" id="UP001239994">
    <property type="component" value="Unassembled WGS sequence"/>
</dbReference>
<name>A0AAD9DUN2_9TELE</name>
<dbReference type="Pfam" id="PF02181">
    <property type="entry name" value="FH2"/>
    <property type="match status" value="1"/>
</dbReference>
<sequence>MLPSSIIIIIIIFLSMPGTSVQKKWAAVRGRLGSSQDLDGTQEANLENADPELCIRLLQVPTVVNYSGLKKRLEGSDQSWMVQFLELSGLDILLEALDRLSGRGCSRIADALLQLTCVNCVRAVMNSSAGIHFIVENEGYVRKLSQALDTSNTMVKKQVFELLAALSMFSADGYRLALDALDHYKAGAVKTQQYRFSVIMNELQSTDNVPYMVTLLSVINSLIFGTEELRHRDKMRKEFVGTQGLSYLYVPLGWMVSVMYEFTPREQEDEDLIIQCEAFEEAMAEDEEELMRLYGGIDMSNHQEVFTALFNKVSSSPASLQLLSILQTLLLLGPERADVWQALDTLVNRAILLAQNSQMDSSEKIMQRLIFSKEPAIGSHHVDALPLKNVDKAVQTDEETCLGKSSITDHALPITSAQKTSSTPPPAPPSLPSVVPSALLASAAPQPPPPALAGMGNAPPPPPIPGMGSGGPPPPPPLPGMGGPPPPPPLPGMGGPPPPPPLPGMGGPPPPPPLPGMGMPPPPPPLPGMGPGGPPPPPPLPGMHGPPCPPPPLGGDVIVAHSAQYLGRVYSVPVKTGPYPTLRMKKLNWQKLNSRAVTDGCSIWALVPSDQPLEPNYTSIEQLFSLPVAESKDKTPVAPIKKEPKEISFIDSKKNLNLNIFLKQFRCSNEEFVALIQNGDCSKFDVEVLKQLLKLLPEKHEIDNLKSFQGEKDKLANVDQFYLLLLAIPCYQLRIECMLLCEETTSVLELLKPKAQLIEAACESLRVSTLLPSFCNLILHVGNFLNYGSHTGNAEGFKISSLLKLTETKANKGRITLLHHILEEAELNHPELLKLPDDIESCEKAAGINLESVQAEASMLSKRLRDTEKKVSSSDKDVQEQFLGIIEKNLQVCKALEERFADIEKTKGDLAQYLCEDAAQLSLEELFSTIKIFRELFLRALKENKIRKEQAAKAEKRKQQLEEEESKRQKGENGKIIRKGALPQEDGCIIDHLLADIRKGFHLRKTRPRCEMESAPSSAMRRDTGQPAPNVHSAEGGVMKPAAQDRPSPQGKEMAAEGPGSGSPSRPQGEATLTDSSEAQPQSHPEPQGVEEALVGLTIDSTTPPSTTPPQQPSAQAPSVQALVKDSTQHQTLATKTLTEENLPTNTSPQKKASVDVSLSLVEHTVPLLKAEDPTVPEQNYNSNNSQDEVSLNVSPKNTKSIDAHIDSNQNGEGELRVRPKDTVSIKRAVCCSKGGNNAGHTVVVEGTEYDFHLLPSGIINTKCISLIGNGVVIHLPGLFEEIDKNEKKGKVKHVVIIFSSKWSSYLLCPCTQHKHMLERMGETTCHLRQSAHSIGTTKKGIGPTYCCKASRTGLRICDLLADFKEFSTKFKSLAQQYQSMYPLLKVDVEGELKKLKEYAERIRPMVRDGVYFMYDAIHGPPKKILVEGANAALLDIDFGTYPFVTSSNCTVGGVCTGLGIPPAYIGDVYGVSKAYTTRVGIGAFPTEQVNAIGELLQTRGHEVGVTTGRKRRCGWLDLVILRYAHMINGFTAIALTKLDILDVLDEIKVAIAYKLNGKRIPHFPANMEVLQKVDVEYEVFPGWKTDTSAARKWNDLPPKAQNYIRFVENHIGVPNYCFIRSEMPKRSYPFNESFSSQYKIHIGQKELNLHGVFGNKYRQEVYEKTKNLLFNGTKAAMGRIWKLDAEGKCSDMDLGNQSEVLQPTSQMLLKGQTRISLDGKLKKAETVPETANSSAVCGSCRRASGVKRPFTQTAMTGSSVLAAPHELSWKKDQIDGWMDGWMVG</sequence>
<evidence type="ECO:0000256" key="5">
    <source>
        <dbReference type="ARBA" id="ARBA00022755"/>
    </source>
</evidence>
<dbReference type="InterPro" id="IPR001114">
    <property type="entry name" value="Adenylosuccinate_synthetase"/>
</dbReference>
<dbReference type="Gene3D" id="3.90.170.10">
    <property type="entry name" value="Adenylosuccinate Synthetase, subunit A, domain 3"/>
    <property type="match status" value="1"/>
</dbReference>
<dbReference type="SMART" id="SM01140">
    <property type="entry name" value="Drf_GBD"/>
    <property type="match status" value="1"/>
</dbReference>
<comment type="subcellular location">
    <subcellularLocation>
        <location evidence="8">Cytoplasm</location>
    </subcellularLocation>
</comment>
<dbReference type="PANTHER" id="PTHR46345">
    <property type="entry name" value="INVERTED FORMIN-2"/>
    <property type="match status" value="1"/>
</dbReference>
<dbReference type="GO" id="GO:0030036">
    <property type="term" value="P:actin cytoskeleton organization"/>
    <property type="evidence" value="ECO:0007669"/>
    <property type="project" value="InterPro"/>
</dbReference>
<feature type="binding site" evidence="8">
    <location>
        <position position="1352"/>
    </location>
    <ligand>
        <name>IMP</name>
        <dbReference type="ChEBI" id="CHEBI:58053"/>
        <note>ligand shared between dimeric partners</note>
    </ligand>
</feature>
<feature type="compositionally biased region" description="Basic and acidic residues" evidence="10">
    <location>
        <begin position="955"/>
        <end position="975"/>
    </location>
</feature>
<dbReference type="SMART" id="SM00788">
    <property type="entry name" value="Adenylsucc_synt"/>
    <property type="match status" value="1"/>
</dbReference>
<feature type="compositionally biased region" description="Polar residues" evidence="10">
    <location>
        <begin position="1071"/>
        <end position="1085"/>
    </location>
</feature>
<evidence type="ECO:0000256" key="11">
    <source>
        <dbReference type="SAM" id="SignalP"/>
    </source>
</evidence>
<keyword evidence="4 8" id="KW-0547">Nucleotide-binding</keyword>
<evidence type="ECO:0000256" key="8">
    <source>
        <dbReference type="HAMAP-Rule" id="MF_03125"/>
    </source>
</evidence>
<dbReference type="Pfam" id="PF00709">
    <property type="entry name" value="Adenylsucc_synt"/>
    <property type="match status" value="1"/>
</dbReference>
<dbReference type="InterPro" id="IPR042111">
    <property type="entry name" value="Adenylosuccinate_synth_dom3"/>
</dbReference>
<dbReference type="CDD" id="cd03108">
    <property type="entry name" value="AdSS"/>
    <property type="match status" value="1"/>
</dbReference>
<dbReference type="InterPro" id="IPR022773">
    <property type="entry name" value="Siva"/>
</dbReference>
<evidence type="ECO:0000256" key="1">
    <source>
        <dbReference type="ARBA" id="ARBA00011738"/>
    </source>
</evidence>
<evidence type="ECO:0000313" key="16">
    <source>
        <dbReference type="Proteomes" id="UP001239994"/>
    </source>
</evidence>
<dbReference type="SUPFAM" id="SSF101447">
    <property type="entry name" value="Formin homology 2 domain (FH2 domain)"/>
    <property type="match status" value="1"/>
</dbReference>
<evidence type="ECO:0000259" key="12">
    <source>
        <dbReference type="PROSITE" id="PS51082"/>
    </source>
</evidence>
<evidence type="ECO:0000256" key="9">
    <source>
        <dbReference type="PROSITE-ProRule" id="PRU10134"/>
    </source>
</evidence>
<comment type="catalytic activity">
    <reaction evidence="8">
        <text>IMP + L-aspartate + GTP = N(6)-(1,2-dicarboxyethyl)-AMP + GDP + phosphate + 2 H(+)</text>
        <dbReference type="Rhea" id="RHEA:15753"/>
        <dbReference type="ChEBI" id="CHEBI:15378"/>
        <dbReference type="ChEBI" id="CHEBI:29991"/>
        <dbReference type="ChEBI" id="CHEBI:37565"/>
        <dbReference type="ChEBI" id="CHEBI:43474"/>
        <dbReference type="ChEBI" id="CHEBI:57567"/>
        <dbReference type="ChEBI" id="CHEBI:58053"/>
        <dbReference type="ChEBI" id="CHEBI:58189"/>
        <dbReference type="EC" id="6.3.4.4"/>
    </reaction>
</comment>
<dbReference type="GO" id="GO:0003779">
    <property type="term" value="F:actin binding"/>
    <property type="evidence" value="ECO:0007669"/>
    <property type="project" value="InterPro"/>
</dbReference>
<feature type="binding site" evidence="8">
    <location>
        <begin position="1538"/>
        <end position="1540"/>
    </location>
    <ligand>
        <name>GTP</name>
        <dbReference type="ChEBI" id="CHEBI:37565"/>
    </ligand>
</feature>
<evidence type="ECO:0000256" key="4">
    <source>
        <dbReference type="ARBA" id="ARBA00022741"/>
    </source>
</evidence>
<feature type="region of interest" description="Disordered" evidence="10">
    <location>
        <begin position="1170"/>
        <end position="1192"/>
    </location>
</feature>
<feature type="binding site" evidence="8">
    <location>
        <begin position="1506"/>
        <end position="1512"/>
    </location>
    <ligand>
        <name>substrate</name>
    </ligand>
</feature>
<dbReference type="InterPro" id="IPR010473">
    <property type="entry name" value="GTPase-bd"/>
</dbReference>
<keyword evidence="3 8" id="KW-0479">Metal-binding</keyword>
<dbReference type="Gene3D" id="1.20.58.2220">
    <property type="entry name" value="Formin, FH2 domain"/>
    <property type="match status" value="1"/>
</dbReference>
<feature type="binding site" evidence="8">
    <location>
        <position position="1338"/>
    </location>
    <ligand>
        <name>IMP</name>
        <dbReference type="ChEBI" id="CHEBI:58053"/>
    </ligand>
</feature>
<dbReference type="Gene3D" id="1.10.238.150">
    <property type="entry name" value="Formin, FH3 diaphanous domain"/>
    <property type="match status" value="1"/>
</dbReference>
<dbReference type="GO" id="GO:0000287">
    <property type="term" value="F:magnesium ion binding"/>
    <property type="evidence" value="ECO:0007669"/>
    <property type="project" value="UniProtKB-UniRule"/>
</dbReference>
<keyword evidence="11" id="KW-0732">Signal</keyword>
<dbReference type="PROSITE" id="PS51232">
    <property type="entry name" value="GBD_FH3"/>
    <property type="match status" value="1"/>
</dbReference>
<feature type="region of interest" description="Disordered" evidence="10">
    <location>
        <begin position="1008"/>
        <end position="1130"/>
    </location>
</feature>
<feature type="active site" description="Proton donor" evidence="8">
    <location>
        <position position="1241"/>
    </location>
</feature>
<evidence type="ECO:0000259" key="14">
    <source>
        <dbReference type="PROSITE" id="PS51444"/>
    </source>
</evidence>
<feature type="region of interest" description="Disordered" evidence="10">
    <location>
        <begin position="1135"/>
        <end position="1154"/>
    </location>
</feature>
<dbReference type="PROSITE" id="PS51444">
    <property type="entry name" value="FH2"/>
    <property type="match status" value="1"/>
</dbReference>
<evidence type="ECO:0000313" key="15">
    <source>
        <dbReference type="EMBL" id="KAK1793399.1"/>
    </source>
</evidence>
<dbReference type="InterPro" id="IPR003124">
    <property type="entry name" value="WH2_dom"/>
</dbReference>
<feature type="chain" id="PRO_5042293886" description="Adenylosuccinate synthetase" evidence="11">
    <location>
        <begin position="23"/>
        <end position="1785"/>
    </location>
</feature>
<feature type="domain" description="FH2" evidence="14">
    <location>
        <begin position="574"/>
        <end position="963"/>
    </location>
</feature>
<dbReference type="SUPFAM" id="SSF48371">
    <property type="entry name" value="ARM repeat"/>
    <property type="match status" value="1"/>
</dbReference>
<dbReference type="FunFam" id="3.90.170.10:FF:000001">
    <property type="entry name" value="Adenylosuccinate synthetase"/>
    <property type="match status" value="1"/>
</dbReference>
<dbReference type="InterPro" id="IPR042110">
    <property type="entry name" value="Adenylosuccinate_synth_dom2"/>
</dbReference>
<keyword evidence="5 8" id="KW-0658">Purine biosynthesis</keyword>
<dbReference type="EC" id="6.3.4.4" evidence="8"/>
<evidence type="ECO:0000256" key="6">
    <source>
        <dbReference type="ARBA" id="ARBA00022842"/>
    </source>
</evidence>
<dbReference type="InterPro" id="IPR014768">
    <property type="entry name" value="GBD/FH3_dom"/>
</dbReference>
<keyword evidence="7 8" id="KW-0342">GTP-binding</keyword>
<evidence type="ECO:0000256" key="2">
    <source>
        <dbReference type="ARBA" id="ARBA00022598"/>
    </source>
</evidence>
<dbReference type="SUPFAM" id="SSF52540">
    <property type="entry name" value="P-loop containing nucleoside triphosphate hydrolases"/>
    <property type="match status" value="1"/>
</dbReference>
<dbReference type="Pfam" id="PF05458">
    <property type="entry name" value="Siva"/>
    <property type="match status" value="1"/>
</dbReference>
<dbReference type="SMART" id="SM00498">
    <property type="entry name" value="FH2"/>
    <property type="match status" value="1"/>
</dbReference>
<feature type="region of interest" description="Disordered" evidence="10">
    <location>
        <begin position="441"/>
        <end position="552"/>
    </location>
</feature>
<evidence type="ECO:0000259" key="13">
    <source>
        <dbReference type="PROSITE" id="PS51232"/>
    </source>
</evidence>
<gene>
    <name evidence="15" type="ORF">P4O66_011778</name>
</gene>
<protein>
    <recommendedName>
        <fullName evidence="8">Adenylosuccinate synthetase</fullName>
        <shortName evidence="8">AMPSase</shortName>
        <shortName evidence="8">AdSS</shortName>
        <ecNumber evidence="8">6.3.4.4</ecNumber>
    </recommendedName>
    <alternativeName>
        <fullName evidence="8">IMP--aspartate ligase</fullName>
    </alternativeName>
</protein>
<dbReference type="InterPro" id="IPR016024">
    <property type="entry name" value="ARM-type_fold"/>
</dbReference>
<accession>A0AAD9DUN2</accession>
<evidence type="ECO:0000256" key="7">
    <source>
        <dbReference type="ARBA" id="ARBA00023134"/>
    </source>
</evidence>
<dbReference type="GO" id="GO:0044208">
    <property type="term" value="P:'de novo' AMP biosynthetic process"/>
    <property type="evidence" value="ECO:0007669"/>
    <property type="project" value="UniProtKB-UniRule"/>
</dbReference>
<feature type="domain" description="GBD/FH3" evidence="13">
    <location>
        <begin position="1"/>
        <end position="362"/>
    </location>
</feature>
<dbReference type="PROSITE" id="PS51082">
    <property type="entry name" value="WH2"/>
    <property type="match status" value="1"/>
</dbReference>
<feature type="region of interest" description="Disordered" evidence="10">
    <location>
        <begin position="955"/>
        <end position="978"/>
    </location>
</feature>
<feature type="active site" evidence="9">
    <location>
        <position position="1349"/>
    </location>
</feature>